<dbReference type="PANTHER" id="PTHR43767:SF11">
    <property type="entry name" value="MEDIUM-CHAIN-FATTY-ACID--COA LIGASE"/>
    <property type="match status" value="1"/>
</dbReference>
<dbReference type="CDD" id="cd12119">
    <property type="entry name" value="ttLC_FACS_AlkK_like"/>
    <property type="match status" value="1"/>
</dbReference>
<evidence type="ECO:0000313" key="3">
    <source>
        <dbReference type="EMBL" id="MFC4362251.1"/>
    </source>
</evidence>
<dbReference type="Pfam" id="PF00501">
    <property type="entry name" value="AMP-binding"/>
    <property type="match status" value="1"/>
</dbReference>
<dbReference type="EMBL" id="JBHSCX010000005">
    <property type="protein sequence ID" value="MFC4362251.1"/>
    <property type="molecule type" value="Genomic_DNA"/>
</dbReference>
<reference evidence="4" key="1">
    <citation type="journal article" date="2019" name="Int. J. Syst. Evol. Microbiol.">
        <title>The Global Catalogue of Microorganisms (GCM) 10K type strain sequencing project: providing services to taxonomists for standard genome sequencing and annotation.</title>
        <authorList>
            <consortium name="The Broad Institute Genomics Platform"/>
            <consortium name="The Broad Institute Genome Sequencing Center for Infectious Disease"/>
            <person name="Wu L."/>
            <person name="Ma J."/>
        </authorList>
    </citation>
    <scope>NUCLEOTIDE SEQUENCE [LARGE SCALE GENOMIC DNA]</scope>
    <source>
        <strain evidence="4">CECT 8570</strain>
    </source>
</reference>
<comment type="caution">
    <text evidence="3">The sequence shown here is derived from an EMBL/GenBank/DDBJ whole genome shotgun (WGS) entry which is preliminary data.</text>
</comment>
<dbReference type="SUPFAM" id="SSF56801">
    <property type="entry name" value="Acetyl-CoA synthetase-like"/>
    <property type="match status" value="1"/>
</dbReference>
<keyword evidence="3" id="KW-0436">Ligase</keyword>
<name>A0ABV8V2W9_9GAMM</name>
<accession>A0ABV8V2W9</accession>
<dbReference type="InterPro" id="IPR000873">
    <property type="entry name" value="AMP-dep_synth/lig_dom"/>
</dbReference>
<dbReference type="Gene3D" id="3.30.300.30">
    <property type="match status" value="1"/>
</dbReference>
<dbReference type="InterPro" id="IPR045851">
    <property type="entry name" value="AMP-bd_C_sf"/>
</dbReference>
<sequence length="534" mass="58016">MNGLVPDRQLNIVDILRHAVAVHGQRQVVSVDAHGKTQRCSYRELGGRVAQLARALTDLGVKQGECVSTLAWNDQRHLELYFAVPALGLICHTVNPRLFSEQLSYILADANCRWLFVDPQFMPQILPLLPNLTALKGVVVLTEPEQMQGVWVESAPALQWHCYDSLLLGQADSFEWPTLNENTPSGCCYTSGTTGNPKGVLYSHRSTVLHSMALALPDAGGLSADDAALVIVPMFHVNGWGLPYAALMVGANLILPGRFMGDGACLAKLIDTEAVTIAAGVPTVWQALIAHMTKHTRVFSRPLKCMVGGAACTEKLRADLEQLGGQVRPAWGMTETSPVGAVNRAGHGRHRLSPGQPVFGVELRVVDALGQTLPNDGESSGELQIRGPWIARGYIGKKDADEFLEDGWFSTGDVACLFSDGHLHITDRAKDVIKSGGEWISSLALEEVASGYPGVAAAAVIAMPHPRWDERPLLLVTALEQATIDQDNLLRWFDGKVAKWWQPDAVKVIDTFPLTATGKVDKKVLRQQYAIPES</sequence>
<protein>
    <submittedName>
        <fullName evidence="3">Long-chain fatty acid--CoA ligase</fullName>
    </submittedName>
</protein>
<feature type="domain" description="AMP-dependent synthetase/ligase" evidence="1">
    <location>
        <begin position="17"/>
        <end position="394"/>
    </location>
</feature>
<evidence type="ECO:0000259" key="1">
    <source>
        <dbReference type="Pfam" id="PF00501"/>
    </source>
</evidence>
<feature type="domain" description="AMP-binding enzyme C-terminal" evidence="2">
    <location>
        <begin position="445"/>
        <end position="519"/>
    </location>
</feature>
<organism evidence="3 4">
    <name type="scientific">Simiduia curdlanivorans</name>
    <dbReference type="NCBI Taxonomy" id="1492769"/>
    <lineage>
        <taxon>Bacteria</taxon>
        <taxon>Pseudomonadati</taxon>
        <taxon>Pseudomonadota</taxon>
        <taxon>Gammaproteobacteria</taxon>
        <taxon>Cellvibrionales</taxon>
        <taxon>Cellvibrionaceae</taxon>
        <taxon>Simiduia</taxon>
    </lineage>
</organism>
<evidence type="ECO:0000259" key="2">
    <source>
        <dbReference type="Pfam" id="PF13193"/>
    </source>
</evidence>
<proteinExistence type="predicted"/>
<dbReference type="InterPro" id="IPR050237">
    <property type="entry name" value="ATP-dep_AMP-bd_enzyme"/>
</dbReference>
<dbReference type="Gene3D" id="3.40.50.12780">
    <property type="entry name" value="N-terminal domain of ligase-like"/>
    <property type="match status" value="1"/>
</dbReference>
<dbReference type="NCBIfam" id="NF004837">
    <property type="entry name" value="PRK06187.1"/>
    <property type="match status" value="1"/>
</dbReference>
<keyword evidence="4" id="KW-1185">Reference proteome</keyword>
<dbReference type="RefSeq" id="WP_290265526.1">
    <property type="nucleotide sequence ID" value="NZ_JAUFQG010000006.1"/>
</dbReference>
<dbReference type="InterPro" id="IPR042099">
    <property type="entry name" value="ANL_N_sf"/>
</dbReference>
<dbReference type="InterPro" id="IPR025110">
    <property type="entry name" value="AMP-bd_C"/>
</dbReference>
<dbReference type="PANTHER" id="PTHR43767">
    <property type="entry name" value="LONG-CHAIN-FATTY-ACID--COA LIGASE"/>
    <property type="match status" value="1"/>
</dbReference>
<gene>
    <name evidence="3" type="ORF">ACFOX3_08055</name>
</gene>
<dbReference type="GO" id="GO:0016874">
    <property type="term" value="F:ligase activity"/>
    <property type="evidence" value="ECO:0007669"/>
    <property type="project" value="UniProtKB-KW"/>
</dbReference>
<dbReference type="Pfam" id="PF13193">
    <property type="entry name" value="AMP-binding_C"/>
    <property type="match status" value="1"/>
</dbReference>
<dbReference type="Proteomes" id="UP001595840">
    <property type="component" value="Unassembled WGS sequence"/>
</dbReference>
<evidence type="ECO:0000313" key="4">
    <source>
        <dbReference type="Proteomes" id="UP001595840"/>
    </source>
</evidence>